<dbReference type="RefSeq" id="WP_377470381.1">
    <property type="nucleotide sequence ID" value="NZ_JBHLWN010000046.1"/>
</dbReference>
<name>A0ABV6DKI0_9BACL</name>
<feature type="signal peptide" evidence="1">
    <location>
        <begin position="1"/>
        <end position="25"/>
    </location>
</feature>
<dbReference type="EMBL" id="JBHLWN010000046">
    <property type="protein sequence ID" value="MFC0213122.1"/>
    <property type="molecule type" value="Genomic_DNA"/>
</dbReference>
<organism evidence="2 3">
    <name type="scientific">Paenibacillus chartarius</name>
    <dbReference type="NCBI Taxonomy" id="747481"/>
    <lineage>
        <taxon>Bacteria</taxon>
        <taxon>Bacillati</taxon>
        <taxon>Bacillota</taxon>
        <taxon>Bacilli</taxon>
        <taxon>Bacillales</taxon>
        <taxon>Paenibacillaceae</taxon>
        <taxon>Paenibacillus</taxon>
    </lineage>
</organism>
<gene>
    <name evidence="2" type="ORF">ACFFK0_11770</name>
</gene>
<evidence type="ECO:0000313" key="3">
    <source>
        <dbReference type="Proteomes" id="UP001589776"/>
    </source>
</evidence>
<keyword evidence="1" id="KW-0732">Signal</keyword>
<evidence type="ECO:0000256" key="1">
    <source>
        <dbReference type="SAM" id="SignalP"/>
    </source>
</evidence>
<evidence type="ECO:0000313" key="2">
    <source>
        <dbReference type="EMBL" id="MFC0213122.1"/>
    </source>
</evidence>
<comment type="caution">
    <text evidence="2">The sequence shown here is derived from an EMBL/GenBank/DDBJ whole genome shotgun (WGS) entry which is preliminary data.</text>
</comment>
<accession>A0ABV6DKI0</accession>
<dbReference type="Proteomes" id="UP001589776">
    <property type="component" value="Unassembled WGS sequence"/>
</dbReference>
<sequence>MKMFSRLFFVLAFVFTLVLPTTASAATETAPSWMGTAIGSKVNTSTQYYAFYGLGTKYYLVVIDKNLFDTSPITGVRAFRTDGESLYTNHTPNITTTLYQYDAAGKLVKTVTTFKIGKSFGIDGGGGLHVEYIYQANLQVLNYNTDDVVIPATN</sequence>
<proteinExistence type="predicted"/>
<protein>
    <recommendedName>
        <fullName evidence="4">YD repeat-containing protein</fullName>
    </recommendedName>
</protein>
<keyword evidence="3" id="KW-1185">Reference proteome</keyword>
<feature type="chain" id="PRO_5045218855" description="YD repeat-containing protein" evidence="1">
    <location>
        <begin position="26"/>
        <end position="154"/>
    </location>
</feature>
<reference evidence="2 3" key="1">
    <citation type="submission" date="2024-09" db="EMBL/GenBank/DDBJ databases">
        <authorList>
            <person name="Sun Q."/>
            <person name="Mori K."/>
        </authorList>
    </citation>
    <scope>NUCLEOTIDE SEQUENCE [LARGE SCALE GENOMIC DNA]</scope>
    <source>
        <strain evidence="2 3">CCM 7759</strain>
    </source>
</reference>
<evidence type="ECO:0008006" key="4">
    <source>
        <dbReference type="Google" id="ProtNLM"/>
    </source>
</evidence>